<dbReference type="Gene3D" id="1.10.30.10">
    <property type="entry name" value="High mobility group box domain"/>
    <property type="match status" value="2"/>
</dbReference>
<keyword evidence="1" id="KW-0539">Nucleus</keyword>
<feature type="compositionally biased region" description="Basic and acidic residues" evidence="2">
    <location>
        <begin position="357"/>
        <end position="397"/>
    </location>
</feature>
<dbReference type="AlphaFoldDB" id="K0R1J9"/>
<dbReference type="eggNOG" id="ENOG502STE0">
    <property type="taxonomic scope" value="Eukaryota"/>
</dbReference>
<dbReference type="SUPFAM" id="SSF47095">
    <property type="entry name" value="HMG-box"/>
    <property type="match status" value="2"/>
</dbReference>
<dbReference type="GO" id="GO:0003677">
    <property type="term" value="F:DNA binding"/>
    <property type="evidence" value="ECO:0007669"/>
    <property type="project" value="UniProtKB-UniRule"/>
</dbReference>
<feature type="domain" description="HMG box" evidence="3">
    <location>
        <begin position="468"/>
        <end position="523"/>
    </location>
</feature>
<proteinExistence type="predicted"/>
<reference evidence="4 5" key="1">
    <citation type="journal article" date="2012" name="Genome Biol.">
        <title>Genome and low-iron response of an oceanic diatom adapted to chronic iron limitation.</title>
        <authorList>
            <person name="Lommer M."/>
            <person name="Specht M."/>
            <person name="Roy A.S."/>
            <person name="Kraemer L."/>
            <person name="Andreson R."/>
            <person name="Gutowska M.A."/>
            <person name="Wolf J."/>
            <person name="Bergner S.V."/>
            <person name="Schilhabel M.B."/>
            <person name="Klostermeier U.C."/>
            <person name="Beiko R.G."/>
            <person name="Rosenstiel P."/>
            <person name="Hippler M."/>
            <person name="Laroche J."/>
        </authorList>
    </citation>
    <scope>NUCLEOTIDE SEQUENCE [LARGE SCALE GENOMIC DNA]</scope>
    <source>
        <strain evidence="4 5">CCMP1005</strain>
    </source>
</reference>
<organism evidence="4 5">
    <name type="scientific">Thalassiosira oceanica</name>
    <name type="common">Marine diatom</name>
    <dbReference type="NCBI Taxonomy" id="159749"/>
    <lineage>
        <taxon>Eukaryota</taxon>
        <taxon>Sar</taxon>
        <taxon>Stramenopiles</taxon>
        <taxon>Ochrophyta</taxon>
        <taxon>Bacillariophyta</taxon>
        <taxon>Coscinodiscophyceae</taxon>
        <taxon>Thalassiosirophycidae</taxon>
        <taxon>Thalassiosirales</taxon>
        <taxon>Thalassiosiraceae</taxon>
        <taxon>Thalassiosira</taxon>
    </lineage>
</organism>
<feature type="compositionally biased region" description="Basic residues" evidence="2">
    <location>
        <begin position="320"/>
        <end position="337"/>
    </location>
</feature>
<dbReference type="Proteomes" id="UP000266841">
    <property type="component" value="Unassembled WGS sequence"/>
</dbReference>
<keyword evidence="5" id="KW-1185">Reference proteome</keyword>
<evidence type="ECO:0000256" key="2">
    <source>
        <dbReference type="SAM" id="MobiDB-lite"/>
    </source>
</evidence>
<dbReference type="InterPro" id="IPR009071">
    <property type="entry name" value="HMG_box_dom"/>
</dbReference>
<keyword evidence="1" id="KW-0238">DNA-binding</keyword>
<evidence type="ECO:0000259" key="3">
    <source>
        <dbReference type="PROSITE" id="PS50118"/>
    </source>
</evidence>
<gene>
    <name evidence="4" type="ORF">THAOC_35016</name>
</gene>
<feature type="compositionally biased region" description="Basic and acidic residues" evidence="2">
    <location>
        <begin position="436"/>
        <end position="480"/>
    </location>
</feature>
<accession>K0R1J9</accession>
<feature type="compositionally biased region" description="Polar residues" evidence="2">
    <location>
        <begin position="169"/>
        <end position="189"/>
    </location>
</feature>
<dbReference type="GO" id="GO:0005634">
    <property type="term" value="C:nucleus"/>
    <property type="evidence" value="ECO:0007669"/>
    <property type="project" value="UniProtKB-UniRule"/>
</dbReference>
<name>K0R1J9_THAOC</name>
<protein>
    <recommendedName>
        <fullName evidence="3">HMG box domain-containing protein</fullName>
    </recommendedName>
</protein>
<feature type="compositionally biased region" description="Basic and acidic residues" evidence="2">
    <location>
        <begin position="411"/>
        <end position="426"/>
    </location>
</feature>
<sequence length="546" mass="60346">MPTAWSRVTSTTDSFDDETTHCLLLSILVLVLDGAARLRILASDPLSLSRATIGYDTLQCTRPRPRSASGERRTVFVVVCGWNLTPCSAPRPPFRFHSRGREQRKTTLCAVPVETWGRAFCEDFPVLPHGRWIEGDLSHLELTPAGNIIEEEITMNNINGNAHAGPSSGGQNSPNAHSDVSKNTQNYGGQQACHDNDANIMQRLQLLQQQQMAAMRMNPMLAMNMMQQNPMMAMAATSQSNPVVQRDQMQHLQANQHALYSQLMSTGNPIALQMLSQGYNPSVVLLIMSNPNLNLLGTGINAVSDARAAQGHISAAAAHKSSKTISKKTKRSNKPKRPLSAYNFFFREERARIIKEELPTEDEKKKGVESKPDVKTVEDNGGENRDRVNEKKNKENEGGTEAKSADAGGEVARKDAAEDETAKDGTKGAIEGVAAVKREEGDGDNSAKKEGSESKSDDTKSEKDGGDETKAAEVKTETKFEKLAKEIGQRWRAIDKDGDDFKRYKRMADDDLERYKKDMDAYNTAEMRDTVGIRYKKMKTQQGSRP</sequence>
<dbReference type="InterPro" id="IPR036910">
    <property type="entry name" value="HMG_box_dom_sf"/>
</dbReference>
<evidence type="ECO:0000256" key="1">
    <source>
        <dbReference type="PROSITE-ProRule" id="PRU00267"/>
    </source>
</evidence>
<feature type="region of interest" description="Disordered" evidence="2">
    <location>
        <begin position="158"/>
        <end position="192"/>
    </location>
</feature>
<feature type="region of interest" description="Disordered" evidence="2">
    <location>
        <begin position="315"/>
        <end position="340"/>
    </location>
</feature>
<feature type="DNA-binding region" description="HMG box" evidence="1">
    <location>
        <begin position="468"/>
        <end position="523"/>
    </location>
</feature>
<dbReference type="PROSITE" id="PS50118">
    <property type="entry name" value="HMG_BOX_2"/>
    <property type="match status" value="1"/>
</dbReference>
<evidence type="ECO:0000313" key="4">
    <source>
        <dbReference type="EMBL" id="EJK46318.1"/>
    </source>
</evidence>
<feature type="region of interest" description="Disordered" evidence="2">
    <location>
        <begin position="357"/>
        <end position="480"/>
    </location>
</feature>
<evidence type="ECO:0000313" key="5">
    <source>
        <dbReference type="Proteomes" id="UP000266841"/>
    </source>
</evidence>
<dbReference type="EMBL" id="AGNL01047825">
    <property type="protein sequence ID" value="EJK46318.1"/>
    <property type="molecule type" value="Genomic_DNA"/>
</dbReference>
<comment type="caution">
    <text evidence="4">The sequence shown here is derived from an EMBL/GenBank/DDBJ whole genome shotgun (WGS) entry which is preliminary data.</text>
</comment>